<dbReference type="STRING" id="568899.SAMN05192534_12365"/>
<protein>
    <submittedName>
        <fullName evidence="1">Uncharacterized protein</fullName>
    </submittedName>
</protein>
<reference evidence="1 2" key="1">
    <citation type="submission" date="2016-10" db="EMBL/GenBank/DDBJ databases">
        <authorList>
            <person name="de Groot N.N."/>
        </authorList>
    </citation>
    <scope>NUCLEOTIDE SEQUENCE [LARGE SCALE GENOMIC DNA]</scope>
    <source>
        <strain evidence="1 2">DSM 21632</strain>
    </source>
</reference>
<evidence type="ECO:0000313" key="1">
    <source>
        <dbReference type="EMBL" id="SDI15923.1"/>
    </source>
</evidence>
<accession>A0A1G8IAL6</accession>
<organism evidence="1 2">
    <name type="scientific">Alteribacillus persepolensis</name>
    <dbReference type="NCBI Taxonomy" id="568899"/>
    <lineage>
        <taxon>Bacteria</taxon>
        <taxon>Bacillati</taxon>
        <taxon>Bacillota</taxon>
        <taxon>Bacilli</taxon>
        <taxon>Bacillales</taxon>
        <taxon>Bacillaceae</taxon>
        <taxon>Alteribacillus</taxon>
    </lineage>
</organism>
<evidence type="ECO:0000313" key="2">
    <source>
        <dbReference type="Proteomes" id="UP000199163"/>
    </source>
</evidence>
<gene>
    <name evidence="1" type="ORF">SAMN05192534_12365</name>
</gene>
<dbReference type="AlphaFoldDB" id="A0A1G8IAL6"/>
<proteinExistence type="predicted"/>
<sequence>MFNFKRQFNRYGRTFTAVVEATEGYYDSETGEYVPPGEETEEAMTGIIAQMNNDELRYDEGGTYTFDDRKILIDTDKYTLKRGQQVIIEGDTYQVDQIAPYGLYSHFMKAYVKRVST</sequence>
<dbReference type="EMBL" id="FNDK01000023">
    <property type="protein sequence ID" value="SDI15923.1"/>
    <property type="molecule type" value="Genomic_DNA"/>
</dbReference>
<name>A0A1G8IAL6_9BACI</name>
<dbReference type="OrthoDB" id="2936985at2"/>
<keyword evidence="2" id="KW-1185">Reference proteome</keyword>
<dbReference type="RefSeq" id="WP_091275633.1">
    <property type="nucleotide sequence ID" value="NZ_FNDK01000023.1"/>
</dbReference>
<dbReference type="Proteomes" id="UP000199163">
    <property type="component" value="Unassembled WGS sequence"/>
</dbReference>